<organism evidence="7">
    <name type="scientific">Nakamurella sp. A5-74</name>
    <dbReference type="NCBI Taxonomy" id="3158264"/>
    <lineage>
        <taxon>Bacteria</taxon>
        <taxon>Bacillati</taxon>
        <taxon>Actinomycetota</taxon>
        <taxon>Actinomycetes</taxon>
        <taxon>Nakamurellales</taxon>
        <taxon>Nakamurellaceae</taxon>
        <taxon>Nakamurella</taxon>
    </lineage>
</organism>
<evidence type="ECO:0000256" key="2">
    <source>
        <dbReference type="ARBA" id="ARBA00022475"/>
    </source>
</evidence>
<sequence>MSETPTPTVPEAPSRPARSVDRSKVASFLQDNGVYVALAVLVGYNAFFTNFWFTASNLKLQLVLVAPILIVALGMALVIGTEGIDLSVGATMAISASVIGQGIDAGFSVPVIIVGVLLAGMLVGAIAGTLVAFFEVQPIVATLALLVAGRGIAVLLQASTLSVSDPTLLKFGSGSWLGIQAPFWDALVPVIIIAFVVRRTVFGRRIVVIGDNVRASYLSGIPVRRTLLTVYIVSGLLAAWAGLVVTTFTSTNDPSTNGLGYELFAITAVVVGGTALSGGRVRILGTIAGALVMQVLRSTLAFHNFTDAVTQMVTAVIIIVAVLVQRKRARS</sequence>
<feature type="transmembrane region" description="Helical" evidence="6">
    <location>
        <begin position="32"/>
        <end position="54"/>
    </location>
</feature>
<protein>
    <submittedName>
        <fullName evidence="7">ABC transporter permease</fullName>
    </submittedName>
</protein>
<evidence type="ECO:0000256" key="1">
    <source>
        <dbReference type="ARBA" id="ARBA00004651"/>
    </source>
</evidence>
<dbReference type="GO" id="GO:0022857">
    <property type="term" value="F:transmembrane transporter activity"/>
    <property type="evidence" value="ECO:0007669"/>
    <property type="project" value="InterPro"/>
</dbReference>
<keyword evidence="4 6" id="KW-1133">Transmembrane helix</keyword>
<evidence type="ECO:0000256" key="4">
    <source>
        <dbReference type="ARBA" id="ARBA00022989"/>
    </source>
</evidence>
<comment type="subcellular location">
    <subcellularLocation>
        <location evidence="1">Cell membrane</location>
        <topology evidence="1">Multi-pass membrane protein</topology>
    </subcellularLocation>
</comment>
<evidence type="ECO:0000256" key="6">
    <source>
        <dbReference type="SAM" id="Phobius"/>
    </source>
</evidence>
<keyword evidence="2" id="KW-1003">Cell membrane</keyword>
<accession>A0AAU8DR79</accession>
<dbReference type="RefSeq" id="WP_353650134.1">
    <property type="nucleotide sequence ID" value="NZ_CP159218.1"/>
</dbReference>
<dbReference type="CDD" id="cd06579">
    <property type="entry name" value="TM_PBP1_transp_AraH_like"/>
    <property type="match status" value="1"/>
</dbReference>
<feature type="transmembrane region" description="Helical" evidence="6">
    <location>
        <begin position="226"/>
        <end position="246"/>
    </location>
</feature>
<feature type="transmembrane region" description="Helical" evidence="6">
    <location>
        <begin position="258"/>
        <end position="276"/>
    </location>
</feature>
<dbReference type="GO" id="GO:0005886">
    <property type="term" value="C:plasma membrane"/>
    <property type="evidence" value="ECO:0007669"/>
    <property type="project" value="UniProtKB-SubCell"/>
</dbReference>
<feature type="transmembrane region" description="Helical" evidence="6">
    <location>
        <begin position="109"/>
        <end position="133"/>
    </location>
</feature>
<gene>
    <name evidence="7" type="ORF">ABLG96_04045</name>
</gene>
<evidence type="ECO:0000256" key="5">
    <source>
        <dbReference type="ARBA" id="ARBA00023136"/>
    </source>
</evidence>
<dbReference type="Pfam" id="PF02653">
    <property type="entry name" value="BPD_transp_2"/>
    <property type="match status" value="1"/>
</dbReference>
<dbReference type="PANTHER" id="PTHR32196:SF19">
    <property type="entry name" value="GALACTOFURANOSE TRANSPORTER PERMEASE PROTEIN YTFT"/>
    <property type="match status" value="1"/>
</dbReference>
<feature type="transmembrane region" description="Helical" evidence="6">
    <location>
        <begin position="308"/>
        <end position="324"/>
    </location>
</feature>
<feature type="transmembrane region" description="Helical" evidence="6">
    <location>
        <begin position="140"/>
        <end position="159"/>
    </location>
</feature>
<keyword evidence="5 6" id="KW-0472">Membrane</keyword>
<dbReference type="EMBL" id="CP159218">
    <property type="protein sequence ID" value="XCG64521.1"/>
    <property type="molecule type" value="Genomic_DNA"/>
</dbReference>
<proteinExistence type="predicted"/>
<reference evidence="7" key="1">
    <citation type="submission" date="2024-05" db="EMBL/GenBank/DDBJ databases">
        <authorList>
            <person name="Cai S.Y."/>
            <person name="Jin L.M."/>
            <person name="Li H.R."/>
        </authorList>
    </citation>
    <scope>NUCLEOTIDE SEQUENCE</scope>
    <source>
        <strain evidence="7">A5-74</strain>
    </source>
</reference>
<dbReference type="PANTHER" id="PTHR32196">
    <property type="entry name" value="ABC TRANSPORTER PERMEASE PROTEIN YPHD-RELATED-RELATED"/>
    <property type="match status" value="1"/>
</dbReference>
<name>A0AAU8DR79_9ACTN</name>
<dbReference type="AlphaFoldDB" id="A0AAU8DR79"/>
<feature type="transmembrane region" description="Helical" evidence="6">
    <location>
        <begin position="179"/>
        <end position="197"/>
    </location>
</feature>
<evidence type="ECO:0000313" key="7">
    <source>
        <dbReference type="EMBL" id="XCG64521.1"/>
    </source>
</evidence>
<feature type="transmembrane region" description="Helical" evidence="6">
    <location>
        <begin position="60"/>
        <end position="79"/>
    </location>
</feature>
<dbReference type="InterPro" id="IPR001851">
    <property type="entry name" value="ABC_transp_permease"/>
</dbReference>
<evidence type="ECO:0000256" key="3">
    <source>
        <dbReference type="ARBA" id="ARBA00022692"/>
    </source>
</evidence>
<keyword evidence="3 6" id="KW-0812">Transmembrane</keyword>